<keyword evidence="5" id="KW-1185">Reference proteome</keyword>
<dbReference type="SUPFAM" id="SSF54117">
    <property type="entry name" value="Interleukin 8-like chemokines"/>
    <property type="match status" value="1"/>
</dbReference>
<dbReference type="PhylomeDB" id="A9ZPE1"/>
<evidence type="ECO:0000256" key="2">
    <source>
        <dbReference type="SAM" id="SignalP"/>
    </source>
</evidence>
<dbReference type="GO" id="GO:0008009">
    <property type="term" value="F:chemokine activity"/>
    <property type="evidence" value="ECO:0000314"/>
    <property type="project" value="ZFIN"/>
</dbReference>
<dbReference type="ZFIN" id="ZDB-GENE-091204-33">
    <property type="gene designation" value="cxl34b.11"/>
</dbReference>
<dbReference type="GeneID" id="796252"/>
<reference evidence="6" key="5">
    <citation type="journal article" date="2015" name="Nat. Commun.">
        <title>RFX transcription factors are essential for hearing in mice.</title>
        <authorList>
            <person name="Elkon R."/>
            <person name="Milon B."/>
            <person name="Morrison L."/>
            <person name="Shah M."/>
            <person name="Vijayakumar S."/>
            <person name="Racherla M."/>
            <person name="Leitch C.C."/>
            <person name="Silipino L."/>
            <person name="Hadi S."/>
            <person name="Weiss-Gayet M."/>
            <person name="Barras E."/>
            <person name="Schmid C.D."/>
            <person name="Ait-Lounis A."/>
            <person name="Barnes A."/>
            <person name="Song Y."/>
            <person name="Eisenman D.J."/>
            <person name="Eliyahu E."/>
            <person name="Frolenkov G.I."/>
            <person name="Strome S.E."/>
            <person name="Durand B."/>
            <person name="Zaghloul N.A."/>
            <person name="Jones S.M."/>
            <person name="Reith W."/>
            <person name="Hertzano R."/>
        </authorList>
    </citation>
    <scope>NUCLEOTIDE SEQUENCE</scope>
</reference>
<reference evidence="6" key="4">
    <citation type="journal article" date="2014" name="Proteins">
        <title>Structural insight into the evolution of a new chemokine family from zebrafish.</title>
        <authorList>
            <person name="Rajasekaran D."/>
            <person name="Fan C."/>
            <person name="Meng W."/>
            <person name="Pflugrath J.W."/>
            <person name="Lolis E.J."/>
        </authorList>
    </citation>
    <scope>NUCLEOTIDE SEQUENCE</scope>
</reference>
<dbReference type="InterPro" id="IPR001811">
    <property type="entry name" value="Chemokine_IL8-like_dom"/>
</dbReference>
<dbReference type="Proteomes" id="UP000000437">
    <property type="component" value="Chromosome 24"/>
</dbReference>
<protein>
    <submittedName>
        <fullName evidence="6">CX chemokine ligand 34b, duplicate 11 precursor</fullName>
    </submittedName>
    <submittedName>
        <fullName evidence="4">Chemokine CXL-C24a</fullName>
    </submittedName>
</protein>
<keyword evidence="1" id="KW-0202">Cytokine</keyword>
<dbReference type="FunFam" id="2.40.50.40:FF:000053">
    <property type="entry name" value="CX chemokine ligand 34b, duplicate 11"/>
    <property type="match status" value="1"/>
</dbReference>
<reference evidence="4 6" key="1">
    <citation type="journal article" date="2008" name="BMC Genomics">
        <title>Extensive expansion and diversification of the chemokine gene family in zebrafish: identification of a novel chemokine subfamily CX.</title>
        <authorList>
            <person name="Nomiyama H."/>
            <person name="Hieshima K."/>
            <person name="Osada N."/>
            <person name="Kato-Unoki Y."/>
            <person name="Otsuka-Ono K."/>
            <person name="Takegawa S."/>
            <person name="Izawa T."/>
            <person name="Yoshizawa A."/>
            <person name="Kikuchi Y."/>
            <person name="Tanase S."/>
            <person name="Miura R."/>
            <person name="Kusuda J."/>
            <person name="Nakao M."/>
            <person name="Yoshie O."/>
        </authorList>
    </citation>
    <scope>NUCLEOTIDE SEQUENCE</scope>
</reference>
<dbReference type="RefSeq" id="NP_001108534.1">
    <property type="nucleotide sequence ID" value="NM_001115062.1"/>
</dbReference>
<feature type="signal peptide" evidence="2">
    <location>
        <begin position="1"/>
        <end position="34"/>
    </location>
</feature>
<proteinExistence type="evidence at transcript level"/>
<reference evidence="5" key="3">
    <citation type="journal article" date="2013" name="Nature">
        <title>The zebrafish reference genome sequence and its relationship to the human genome.</title>
        <authorList>
            <consortium name="Genome Reference Consortium Zebrafish"/>
            <person name="Howe K."/>
            <person name="Clark M.D."/>
            <person name="Torroja C.F."/>
            <person name="Torrance J."/>
            <person name="Berthelot C."/>
            <person name="Muffato M."/>
            <person name="Collins J.E."/>
            <person name="Humphray S."/>
            <person name="McLaren K."/>
            <person name="Matthews L."/>
            <person name="McLaren S."/>
            <person name="Sealy I."/>
            <person name="Caccamo M."/>
            <person name="Churcher C."/>
            <person name="Scott C."/>
            <person name="Barrett J.C."/>
            <person name="Koch R."/>
            <person name="Rauch G.J."/>
            <person name="White S."/>
            <person name="Chow W."/>
            <person name="Kilian B."/>
            <person name="Quintais L.T."/>
            <person name="Guerra-Assuncao J.A."/>
            <person name="Zhou Y."/>
            <person name="Gu Y."/>
            <person name="Yen J."/>
            <person name="Vogel J.H."/>
            <person name="Eyre T."/>
            <person name="Redmond S."/>
            <person name="Banerjee R."/>
            <person name="Chi J."/>
            <person name="Fu B."/>
            <person name="Langley E."/>
            <person name="Maguire S.F."/>
            <person name="Laird G.K."/>
            <person name="Lloyd D."/>
            <person name="Kenyon E."/>
            <person name="Donaldson S."/>
            <person name="Sehra H."/>
            <person name="Almeida-King J."/>
            <person name="Loveland J."/>
            <person name="Trevanion S."/>
            <person name="Jones M."/>
            <person name="Quail M."/>
            <person name="Willey D."/>
            <person name="Hunt A."/>
            <person name="Burton J."/>
            <person name="Sims S."/>
            <person name="McLay K."/>
            <person name="Plumb B."/>
            <person name="Davis J."/>
            <person name="Clee C."/>
            <person name="Oliver K."/>
            <person name="Clark R."/>
            <person name="Riddle C."/>
            <person name="Elliot D."/>
            <person name="Eliott D."/>
            <person name="Threadgold G."/>
            <person name="Harden G."/>
            <person name="Ware D."/>
            <person name="Begum S."/>
            <person name="Mortimore B."/>
            <person name="Mortimer B."/>
            <person name="Kerry G."/>
            <person name="Heath P."/>
            <person name="Phillimore B."/>
            <person name="Tracey A."/>
            <person name="Corby N."/>
            <person name="Dunn M."/>
            <person name="Johnson C."/>
            <person name="Wood J."/>
            <person name="Clark S."/>
            <person name="Pelan S."/>
            <person name="Griffiths G."/>
            <person name="Smith M."/>
            <person name="Glithero R."/>
            <person name="Howden P."/>
            <person name="Barker N."/>
            <person name="Lloyd C."/>
            <person name="Stevens C."/>
            <person name="Harley J."/>
            <person name="Holt K."/>
            <person name="Panagiotidis G."/>
            <person name="Lovell J."/>
            <person name="Beasley H."/>
            <person name="Henderson C."/>
            <person name="Gordon D."/>
            <person name="Auger K."/>
            <person name="Wright D."/>
            <person name="Collins J."/>
            <person name="Raisen C."/>
            <person name="Dyer L."/>
            <person name="Leung K."/>
            <person name="Robertson L."/>
            <person name="Ambridge K."/>
            <person name="Leongamornlert D."/>
            <person name="McGuire S."/>
            <person name="Gilderthorp R."/>
            <person name="Griffiths C."/>
            <person name="Manthravadi D."/>
            <person name="Nichol S."/>
            <person name="Barker G."/>
            <person name="Whitehead S."/>
            <person name="Kay M."/>
            <person name="Brown J."/>
            <person name="Murnane C."/>
            <person name="Gray E."/>
            <person name="Humphries M."/>
            <person name="Sycamore N."/>
            <person name="Barker D."/>
            <person name="Saunders D."/>
            <person name="Wallis J."/>
            <person name="Babbage A."/>
            <person name="Hammond S."/>
            <person name="Mashreghi-Mohammadi M."/>
            <person name="Barr L."/>
            <person name="Martin S."/>
            <person name="Wray P."/>
            <person name="Ellington A."/>
            <person name="Matthews N."/>
            <person name="Ellwood M."/>
            <person name="Woodmansey R."/>
            <person name="Clark G."/>
            <person name="Cooper J."/>
            <person name="Cooper J."/>
            <person name="Tromans A."/>
            <person name="Grafham D."/>
            <person name="Skuce C."/>
            <person name="Pandian R."/>
            <person name="Andrews R."/>
            <person name="Harrison E."/>
            <person name="Kimberley A."/>
            <person name="Garnett J."/>
            <person name="Fosker N."/>
            <person name="Hall R."/>
            <person name="Garner P."/>
            <person name="Kelly D."/>
            <person name="Bird C."/>
            <person name="Palmer S."/>
            <person name="Gehring I."/>
            <person name="Berger A."/>
            <person name="Dooley C.M."/>
            <person name="Ersan-Urun Z."/>
            <person name="Eser C."/>
            <person name="Geiger H."/>
            <person name="Geisler M."/>
            <person name="Karotki L."/>
            <person name="Kirn A."/>
            <person name="Konantz J."/>
            <person name="Konantz M."/>
            <person name="Oberlander M."/>
            <person name="Rudolph-Geiger S."/>
            <person name="Teucke M."/>
            <person name="Lanz C."/>
            <person name="Raddatz G."/>
            <person name="Osoegawa K."/>
            <person name="Zhu B."/>
            <person name="Rapp A."/>
            <person name="Widaa S."/>
            <person name="Langford C."/>
            <person name="Yang F."/>
            <person name="Schuster S.C."/>
            <person name="Carter N.P."/>
            <person name="Harrow J."/>
            <person name="Ning Z."/>
            <person name="Herrero J."/>
            <person name="Searle S.M."/>
            <person name="Enright A."/>
            <person name="Geisler R."/>
            <person name="Plasterk R.H."/>
            <person name="Lee C."/>
            <person name="Westerfield M."/>
            <person name="de Jong P.J."/>
            <person name="Zon L.I."/>
            <person name="Postlethwait J.H."/>
            <person name="Nusslein-Volhard C."/>
            <person name="Hubbard T.J."/>
            <person name="Roest Crollius H."/>
            <person name="Rogers J."/>
            <person name="Stemple D.L."/>
        </authorList>
    </citation>
    <scope>NUCLEOTIDE SEQUENCE [LARGE SCALE GENOMIC DNA]</scope>
</reference>
<reference evidence="6" key="2">
    <citation type="journal article" date="2013" name="Genes Cells">
        <title>Systematic classification of vertebrate chemokines based on conserved synteny and evolutionary history.</title>
        <authorList>
            <person name="Nomiyama H."/>
            <person name="Osada N."/>
            <person name="Yoshie O."/>
        </authorList>
    </citation>
    <scope>NUCLEOTIDE SEQUENCE</scope>
</reference>
<accession>A9ZPE1</accession>
<dbReference type="GO" id="GO:0005615">
    <property type="term" value="C:extracellular space"/>
    <property type="evidence" value="ECO:0007669"/>
    <property type="project" value="UniProtKB-KW"/>
</dbReference>
<dbReference type="KEGG" id="dre:796252"/>
<dbReference type="AGR" id="ZFIN:ZDB-GENE-091204-33"/>
<gene>
    <name evidence="6 7" type="primary">cxl34b.11</name>
    <name evidence="6" type="synonym">cxl1</name>
    <name evidence="6" type="synonym">si:dkey-25o1.2</name>
</gene>
<organism evidence="4">
    <name type="scientific">Danio rerio</name>
    <name type="common">Zebrafish</name>
    <name type="synonym">Brachydanio rerio</name>
    <dbReference type="NCBI Taxonomy" id="7955"/>
    <lineage>
        <taxon>Eukaryota</taxon>
        <taxon>Metazoa</taxon>
        <taxon>Chordata</taxon>
        <taxon>Craniata</taxon>
        <taxon>Vertebrata</taxon>
        <taxon>Euteleostomi</taxon>
        <taxon>Actinopterygii</taxon>
        <taxon>Neopterygii</taxon>
        <taxon>Teleostei</taxon>
        <taxon>Ostariophysi</taxon>
        <taxon>Cypriniformes</taxon>
        <taxon>Danionidae</taxon>
        <taxon>Danioninae</taxon>
        <taxon>Danio</taxon>
    </lineage>
</organism>
<reference evidence="6" key="7">
    <citation type="submission" date="2025-04" db="UniProtKB">
        <authorList>
            <consortium name="RefSeq"/>
        </authorList>
    </citation>
    <scope>IDENTIFICATION</scope>
</reference>
<dbReference type="Gene3D" id="2.40.50.40">
    <property type="match status" value="1"/>
</dbReference>
<dbReference type="EMBL" id="AB331756">
    <property type="protein sequence ID" value="BAF98249.1"/>
    <property type="molecule type" value="mRNA"/>
</dbReference>
<feature type="domain" description="Chemokine interleukin-8-like" evidence="3">
    <location>
        <begin position="49"/>
        <end position="100"/>
    </location>
</feature>
<evidence type="ECO:0000259" key="3">
    <source>
        <dbReference type="Pfam" id="PF00048"/>
    </source>
</evidence>
<dbReference type="CTD" id="796252"/>
<evidence type="ECO:0000313" key="6">
    <source>
        <dbReference type="RefSeq" id="NP_001108534.1"/>
    </source>
</evidence>
<feature type="chain" id="PRO_5035034991" evidence="2 6">
    <location>
        <begin position="35"/>
        <end position="115"/>
    </location>
</feature>
<reference evidence="6" key="6">
    <citation type="journal article" date="2016" name="BMC Genomics">
        <title>Gene evolution and gene expression after whole genome duplication in fish: the PhyloFish database.</title>
        <authorList>
            <person name="Pasquier J."/>
            <person name="Cabau C."/>
            <person name="Nguyen T."/>
            <person name="Jouanno E."/>
            <person name="Severac D."/>
            <person name="Braasch I."/>
            <person name="Journot L."/>
            <person name="Pontarotti P."/>
            <person name="Klopp C."/>
            <person name="Postlethwait J.H."/>
            <person name="Guiguen Y."/>
            <person name="Bobe J."/>
        </authorList>
    </citation>
    <scope>NUCLEOTIDE SEQUENCE</scope>
</reference>
<dbReference type="OrthoDB" id="8934837at2759"/>
<evidence type="ECO:0000313" key="4">
    <source>
        <dbReference type="EMBL" id="BAF98249.1"/>
    </source>
</evidence>
<dbReference type="GO" id="GO:0006955">
    <property type="term" value="P:immune response"/>
    <property type="evidence" value="ECO:0007669"/>
    <property type="project" value="InterPro"/>
</dbReference>
<sequence length="115" mass="13048">MHLSSVSHQMIISSRLLLLLYAFTSVVFISVSEGWSSTDKNFDNRPGVCFKVLTTKEPKANIKRCYNLPKTNNCLKCVLFVDASNRMKCIDPNASWLAERLYRLKEKGVTCRGEA</sequence>
<dbReference type="AlphaFoldDB" id="A9ZPE1"/>
<name>A9ZPE1_DANRE</name>
<evidence type="ECO:0000313" key="7">
    <source>
        <dbReference type="ZFIN" id="ZDB-GENE-091204-33"/>
    </source>
</evidence>
<evidence type="ECO:0000313" key="5">
    <source>
        <dbReference type="Proteomes" id="UP000000437"/>
    </source>
</evidence>
<dbReference type="Pfam" id="PF00048">
    <property type="entry name" value="IL8"/>
    <property type="match status" value="1"/>
</dbReference>
<evidence type="ECO:0000256" key="1">
    <source>
        <dbReference type="ARBA" id="ARBA00022514"/>
    </source>
</evidence>
<dbReference type="InterPro" id="IPR036048">
    <property type="entry name" value="Interleukin_8-like_sf"/>
</dbReference>
<keyword evidence="2 6" id="KW-0732">Signal</keyword>